<proteinExistence type="predicted"/>
<accession>A0A382LYV3</accession>
<dbReference type="AlphaFoldDB" id="A0A382LYV3"/>
<protein>
    <submittedName>
        <fullName evidence="1">Uncharacterized protein</fullName>
    </submittedName>
</protein>
<name>A0A382LYV3_9ZZZZ</name>
<gene>
    <name evidence="1" type="ORF">METZ01_LOCUS293106</name>
</gene>
<dbReference type="EMBL" id="UINC01089286">
    <property type="protein sequence ID" value="SVC40252.1"/>
    <property type="molecule type" value="Genomic_DNA"/>
</dbReference>
<sequence>MVKNIFRLSTCTLGFVSGVNFTTDESIFGFGEKDSLLTSMTRSISQ</sequence>
<evidence type="ECO:0000313" key="1">
    <source>
        <dbReference type="EMBL" id="SVC40252.1"/>
    </source>
</evidence>
<reference evidence="1" key="1">
    <citation type="submission" date="2018-05" db="EMBL/GenBank/DDBJ databases">
        <authorList>
            <person name="Lanie J.A."/>
            <person name="Ng W.-L."/>
            <person name="Kazmierczak K.M."/>
            <person name="Andrzejewski T.M."/>
            <person name="Davidsen T.M."/>
            <person name="Wayne K.J."/>
            <person name="Tettelin H."/>
            <person name="Glass J.I."/>
            <person name="Rusch D."/>
            <person name="Podicherti R."/>
            <person name="Tsui H.-C.T."/>
            <person name="Winkler M.E."/>
        </authorList>
    </citation>
    <scope>NUCLEOTIDE SEQUENCE</scope>
</reference>
<organism evidence="1">
    <name type="scientific">marine metagenome</name>
    <dbReference type="NCBI Taxonomy" id="408172"/>
    <lineage>
        <taxon>unclassified sequences</taxon>
        <taxon>metagenomes</taxon>
        <taxon>ecological metagenomes</taxon>
    </lineage>
</organism>